<comment type="caution">
    <text evidence="14">The sequence shown here is derived from an EMBL/GenBank/DDBJ whole genome shotgun (WGS) entry which is preliminary data.</text>
</comment>
<keyword evidence="9" id="KW-0325">Glycoprotein</keyword>
<keyword evidence="4 11" id="KW-0812">Transmembrane</keyword>
<feature type="transmembrane region" description="Helical" evidence="11">
    <location>
        <begin position="199"/>
        <end position="222"/>
    </location>
</feature>
<organism evidence="14 15">
    <name type="scientific">Chloebia gouldiae</name>
    <name type="common">Gouldian finch</name>
    <name type="synonym">Erythrura gouldiae</name>
    <dbReference type="NCBI Taxonomy" id="44316"/>
    <lineage>
        <taxon>Eukaryota</taxon>
        <taxon>Metazoa</taxon>
        <taxon>Chordata</taxon>
        <taxon>Craniata</taxon>
        <taxon>Vertebrata</taxon>
        <taxon>Euteleostomi</taxon>
        <taxon>Archelosauria</taxon>
        <taxon>Archosauria</taxon>
        <taxon>Dinosauria</taxon>
        <taxon>Saurischia</taxon>
        <taxon>Theropoda</taxon>
        <taxon>Coelurosauria</taxon>
        <taxon>Aves</taxon>
        <taxon>Neognathae</taxon>
        <taxon>Neoaves</taxon>
        <taxon>Telluraves</taxon>
        <taxon>Australaves</taxon>
        <taxon>Passeriformes</taxon>
        <taxon>Passeroidea</taxon>
        <taxon>Passeridae</taxon>
        <taxon>Chloebia</taxon>
    </lineage>
</organism>
<dbReference type="GO" id="GO:0005886">
    <property type="term" value="C:plasma membrane"/>
    <property type="evidence" value="ECO:0007669"/>
    <property type="project" value="UniProtKB-SubCell"/>
</dbReference>
<gene>
    <name evidence="14" type="ORF">DV515_00014856</name>
</gene>
<dbReference type="InterPro" id="IPR001879">
    <property type="entry name" value="GPCR_2_extracellular_dom"/>
</dbReference>
<evidence type="ECO:0000256" key="11">
    <source>
        <dbReference type="SAM" id="Phobius"/>
    </source>
</evidence>
<protein>
    <recommendedName>
        <fullName evidence="16">Parathyroid hormone/parathyroid hormone-related peptide receptor</fullName>
    </recommendedName>
</protein>
<dbReference type="GO" id="GO:0007166">
    <property type="term" value="P:cell surface receptor signaling pathway"/>
    <property type="evidence" value="ECO:0007669"/>
    <property type="project" value="InterPro"/>
</dbReference>
<keyword evidence="10" id="KW-0807">Transducer</keyword>
<feature type="domain" description="G-protein coupled receptors family 2 profile 2" evidence="13">
    <location>
        <begin position="197"/>
        <end position="653"/>
    </location>
</feature>
<feature type="domain" description="G-protein coupled receptors family 2 profile 1" evidence="12">
    <location>
        <begin position="60"/>
        <end position="182"/>
    </location>
</feature>
<evidence type="ECO:0008006" key="16">
    <source>
        <dbReference type="Google" id="ProtNLM"/>
    </source>
</evidence>
<dbReference type="SMART" id="SM00008">
    <property type="entry name" value="HormR"/>
    <property type="match status" value="1"/>
</dbReference>
<evidence type="ECO:0000313" key="15">
    <source>
        <dbReference type="Proteomes" id="UP000276834"/>
    </source>
</evidence>
<dbReference type="EMBL" id="QUSF01000145">
    <property type="protein sequence ID" value="RLV89467.1"/>
    <property type="molecule type" value="Genomic_DNA"/>
</dbReference>
<dbReference type="PANTHER" id="PTHR45620:SF18">
    <property type="entry name" value="PARATHYROID HORMONE_PARATHYROID HORMONE-RELATED PEPTIDE RECEPTOR"/>
    <property type="match status" value="1"/>
</dbReference>
<dbReference type="OrthoDB" id="6160250at2759"/>
<dbReference type="PRINTS" id="PR00249">
    <property type="entry name" value="GPCRSECRETIN"/>
</dbReference>
<dbReference type="PROSITE" id="PS50261">
    <property type="entry name" value="G_PROTEIN_RECEP_F2_4"/>
    <property type="match status" value="1"/>
</dbReference>
<keyword evidence="3" id="KW-1003">Cell membrane</keyword>
<keyword evidence="7 11" id="KW-0472">Membrane</keyword>
<dbReference type="PROSITE" id="PS00649">
    <property type="entry name" value="G_PROTEIN_RECEP_F2_1"/>
    <property type="match status" value="1"/>
</dbReference>
<dbReference type="Gene3D" id="4.10.1240.10">
    <property type="entry name" value="GPCR, family 2, extracellular hormone receptor domain"/>
    <property type="match status" value="1"/>
</dbReference>
<dbReference type="InterPro" id="IPR017981">
    <property type="entry name" value="GPCR_2-like_7TM"/>
</dbReference>
<dbReference type="GO" id="GO:0008528">
    <property type="term" value="F:G protein-coupled peptide receptor activity"/>
    <property type="evidence" value="ECO:0007669"/>
    <property type="project" value="TreeGrafter"/>
</dbReference>
<evidence type="ECO:0000256" key="2">
    <source>
        <dbReference type="ARBA" id="ARBA00005314"/>
    </source>
</evidence>
<evidence type="ECO:0000256" key="1">
    <source>
        <dbReference type="ARBA" id="ARBA00004651"/>
    </source>
</evidence>
<reference evidence="14 15" key="1">
    <citation type="journal article" date="2018" name="Proc. R. Soc. B">
        <title>A non-coding region near Follistatin controls head colour polymorphism in the Gouldian finch.</title>
        <authorList>
            <person name="Toomey M.B."/>
            <person name="Marques C.I."/>
            <person name="Andrade P."/>
            <person name="Araujo P.M."/>
            <person name="Sabatino S."/>
            <person name="Gazda M.A."/>
            <person name="Afonso S."/>
            <person name="Lopes R.J."/>
            <person name="Corbo J.C."/>
            <person name="Carneiro M."/>
        </authorList>
    </citation>
    <scope>NUCLEOTIDE SEQUENCE [LARGE SCALE GENOMIC DNA]</scope>
    <source>
        <strain evidence="14">Red01</strain>
        <tissue evidence="14">Muscle</tissue>
    </source>
</reference>
<evidence type="ECO:0000259" key="12">
    <source>
        <dbReference type="PROSITE" id="PS50227"/>
    </source>
</evidence>
<evidence type="ECO:0000256" key="6">
    <source>
        <dbReference type="ARBA" id="ARBA00023040"/>
    </source>
</evidence>
<accession>A0A3L8RWR8</accession>
<dbReference type="Pfam" id="PF00002">
    <property type="entry name" value="7tm_2"/>
    <property type="match status" value="2"/>
</dbReference>
<dbReference type="InterPro" id="IPR036445">
    <property type="entry name" value="GPCR_2_extracell_dom_sf"/>
</dbReference>
<evidence type="ECO:0000256" key="8">
    <source>
        <dbReference type="ARBA" id="ARBA00023170"/>
    </source>
</evidence>
<dbReference type="InterPro" id="IPR050332">
    <property type="entry name" value="GPCR_2"/>
</dbReference>
<keyword evidence="5 11" id="KW-1133">Transmembrane helix</keyword>
<dbReference type="PROSITE" id="PS00650">
    <property type="entry name" value="G_PROTEIN_RECEP_F2_2"/>
    <property type="match status" value="1"/>
</dbReference>
<keyword evidence="8" id="KW-0675">Receptor</keyword>
<dbReference type="PANTHER" id="PTHR45620">
    <property type="entry name" value="PDF RECEPTOR-LIKE PROTEIN-RELATED"/>
    <property type="match status" value="1"/>
</dbReference>
<proteinExistence type="inferred from homology"/>
<evidence type="ECO:0000313" key="14">
    <source>
        <dbReference type="EMBL" id="RLV89467.1"/>
    </source>
</evidence>
<evidence type="ECO:0000256" key="4">
    <source>
        <dbReference type="ARBA" id="ARBA00022692"/>
    </source>
</evidence>
<dbReference type="Pfam" id="PF02793">
    <property type="entry name" value="HRM"/>
    <property type="match status" value="1"/>
</dbReference>
<comment type="similarity">
    <text evidence="2">Belongs to the G-protein coupled receptor 2 family.</text>
</comment>
<sequence>MGKRDTQHCWWWVTGSWAGAQQATDFCTTPRAEMTMERVDPDDVLTKEEQIYLLVEAKEKCQRDIKAQLEKIKDPSCPPEWDGIICWPRGSPSQEVSVPCPDYIYDFNHKGKSCTWAESDLTLVTIPGAGTSLGFPRVLLLPHCSLLFPGHAYRYCSAYGTWAMALSINKTWANYTECALLFSSESRSHQKEVFDRLHLMYTVGYSISLASLIVAVCILSYFKRLHCTRNYIHVHLFTSFICRALSIFLKDMVLYSGTASSDADRMREDDFSGPLPGQRGHLRPEPEYLGLCRGNTCPMRRKTLEYPRGDAGLCKKNMGHSWVLVTRKQKPPGFAFGDQSDTGIPMCPQVGCKVVVTLFLYFLATNHYWILVEGLYLHSLIFMAFLSNKNYLWVLIIIGWGEHRPQSWPWSHRAAGSCGHGRAAPSAQGRAVGCRCKFDLQRCWDLSAGNMKWIYQVPILAAVVGSSGRAQLTVGTITTLGVCWQVNFFLFLNIVRVLASKLWETTTGKLDPRQQYRQVLAAPKPRVLPVHQDSSPRLWRRSRDVGRAGGVRKGGSHLLWQLGWTEAWLWSSKLCLTPTPSRGLPSRPWGTTLRKLLKSTLVLMPLFGVHYVVFMAMPYTEVSGLLWQIQMHYEMLFNSSQGFFVAFIYCFCNGEVQAEIKKAHFRRLLALRLGQQARPGSCCCAGRGSQAPQSCSTSLAGRGAAGTRGLQLPARPHLPGYFPGASDQLLPCPAQELSQKARAENTVDLTGLTECQAKPNKELETML</sequence>
<feature type="transmembrane region" description="Helical" evidence="11">
    <location>
        <begin position="350"/>
        <end position="370"/>
    </location>
</feature>
<dbReference type="Gene3D" id="1.20.1070.10">
    <property type="entry name" value="Rhodopsin 7-helix transmembrane proteins"/>
    <property type="match status" value="1"/>
</dbReference>
<dbReference type="InterPro" id="IPR017983">
    <property type="entry name" value="GPCR_2_secretin-like_CS"/>
</dbReference>
<keyword evidence="15" id="KW-1185">Reference proteome</keyword>
<evidence type="ECO:0000256" key="9">
    <source>
        <dbReference type="ARBA" id="ARBA00023180"/>
    </source>
</evidence>
<dbReference type="Proteomes" id="UP000276834">
    <property type="component" value="Unassembled WGS sequence"/>
</dbReference>
<dbReference type="GO" id="GO:0017046">
    <property type="term" value="F:peptide hormone binding"/>
    <property type="evidence" value="ECO:0007669"/>
    <property type="project" value="TreeGrafter"/>
</dbReference>
<dbReference type="AlphaFoldDB" id="A0A3L8RWR8"/>
<evidence type="ECO:0000259" key="13">
    <source>
        <dbReference type="PROSITE" id="PS50261"/>
    </source>
</evidence>
<evidence type="ECO:0000256" key="10">
    <source>
        <dbReference type="ARBA" id="ARBA00023224"/>
    </source>
</evidence>
<dbReference type="PROSITE" id="PS50227">
    <property type="entry name" value="G_PROTEIN_RECEP_F2_3"/>
    <property type="match status" value="1"/>
</dbReference>
<evidence type="ECO:0000256" key="3">
    <source>
        <dbReference type="ARBA" id="ARBA00022475"/>
    </source>
</evidence>
<keyword evidence="6" id="KW-0297">G-protein coupled receptor</keyword>
<dbReference type="CDD" id="cd15265">
    <property type="entry name" value="7tmB1_PTHR"/>
    <property type="match status" value="1"/>
</dbReference>
<comment type="subcellular location">
    <subcellularLocation>
        <location evidence="1">Cell membrane</location>
        <topology evidence="1">Multi-pass membrane protein</topology>
    </subcellularLocation>
</comment>
<dbReference type="GO" id="GO:0007188">
    <property type="term" value="P:adenylate cyclase-modulating G protein-coupled receptor signaling pathway"/>
    <property type="evidence" value="ECO:0007669"/>
    <property type="project" value="TreeGrafter"/>
</dbReference>
<evidence type="ECO:0000256" key="5">
    <source>
        <dbReference type="ARBA" id="ARBA00022989"/>
    </source>
</evidence>
<dbReference type="SUPFAM" id="SSF111418">
    <property type="entry name" value="Hormone receptor domain"/>
    <property type="match status" value="1"/>
</dbReference>
<evidence type="ECO:0000256" key="7">
    <source>
        <dbReference type="ARBA" id="ARBA00023136"/>
    </source>
</evidence>
<name>A0A3L8RWR8_CHLGU</name>
<dbReference type="InterPro" id="IPR000832">
    <property type="entry name" value="GPCR_2_secretin-like"/>
</dbReference>